<dbReference type="PROSITE" id="PS50977">
    <property type="entry name" value="HTH_TETR_2"/>
    <property type="match status" value="1"/>
</dbReference>
<organism evidence="6 7">
    <name type="scientific">Cellulomonas terrae</name>
    <dbReference type="NCBI Taxonomy" id="311234"/>
    <lineage>
        <taxon>Bacteria</taxon>
        <taxon>Bacillati</taxon>
        <taxon>Actinomycetota</taxon>
        <taxon>Actinomycetes</taxon>
        <taxon>Micrococcales</taxon>
        <taxon>Cellulomonadaceae</taxon>
        <taxon>Cellulomonas</taxon>
    </lineage>
</organism>
<evidence type="ECO:0000259" key="5">
    <source>
        <dbReference type="PROSITE" id="PS50977"/>
    </source>
</evidence>
<name>A0A511JQ30_9CELL</name>
<comment type="caution">
    <text evidence="6">The sequence shown here is derived from an EMBL/GenBank/DDBJ whole genome shotgun (WGS) entry which is preliminary data.</text>
</comment>
<dbReference type="AlphaFoldDB" id="A0A511JQ30"/>
<dbReference type="Gene3D" id="1.10.357.10">
    <property type="entry name" value="Tetracycline Repressor, domain 2"/>
    <property type="match status" value="1"/>
</dbReference>
<keyword evidence="3" id="KW-0804">Transcription</keyword>
<gene>
    <name evidence="6" type="ORF">CTE05_36780</name>
</gene>
<dbReference type="OrthoDB" id="3539650at2"/>
<dbReference type="GO" id="GO:0000976">
    <property type="term" value="F:transcription cis-regulatory region binding"/>
    <property type="evidence" value="ECO:0007669"/>
    <property type="project" value="TreeGrafter"/>
</dbReference>
<keyword evidence="1" id="KW-0805">Transcription regulation</keyword>
<dbReference type="Proteomes" id="UP000321049">
    <property type="component" value="Unassembled WGS sequence"/>
</dbReference>
<dbReference type="InterPro" id="IPR050109">
    <property type="entry name" value="HTH-type_TetR-like_transc_reg"/>
</dbReference>
<dbReference type="InterPro" id="IPR001647">
    <property type="entry name" value="HTH_TetR"/>
</dbReference>
<feature type="DNA-binding region" description="H-T-H motif" evidence="4">
    <location>
        <begin position="40"/>
        <end position="59"/>
    </location>
</feature>
<evidence type="ECO:0000256" key="4">
    <source>
        <dbReference type="PROSITE-ProRule" id="PRU00335"/>
    </source>
</evidence>
<dbReference type="EMBL" id="BJWH01000027">
    <property type="protein sequence ID" value="GEM00132.1"/>
    <property type="molecule type" value="Genomic_DNA"/>
</dbReference>
<dbReference type="RefSeq" id="WP_146847728.1">
    <property type="nucleotide sequence ID" value="NZ_BJWH01000027.1"/>
</dbReference>
<evidence type="ECO:0000256" key="1">
    <source>
        <dbReference type="ARBA" id="ARBA00023015"/>
    </source>
</evidence>
<dbReference type="PANTHER" id="PTHR30055">
    <property type="entry name" value="HTH-TYPE TRANSCRIPTIONAL REGULATOR RUTR"/>
    <property type="match status" value="1"/>
</dbReference>
<dbReference type="InterPro" id="IPR009057">
    <property type="entry name" value="Homeodomain-like_sf"/>
</dbReference>
<dbReference type="GO" id="GO:0003700">
    <property type="term" value="F:DNA-binding transcription factor activity"/>
    <property type="evidence" value="ECO:0007669"/>
    <property type="project" value="TreeGrafter"/>
</dbReference>
<protein>
    <submittedName>
        <fullName evidence="6">TetR family transcriptional regulator</fullName>
    </submittedName>
</protein>
<sequence>METISGHVRGRATPLPPDERRAAILLAVRPVLLERGAAVTSRELAEAAGVAEGTLFRVFTDKVTLVREAVLAAVDPADSVPELAAIDRDLPLHDRVAAVLDQGLARVGEAMRWMALLHEISRLEPGRPPAEHREAAMRLWGTRQQAGTEAVNATIAWLLEPDADRLRLPLDDVIELLTTVLMGATMRTVDARRRGLDTPPPDAGRLADLVLHGVLTDGSARC</sequence>
<dbReference type="PANTHER" id="PTHR30055:SF234">
    <property type="entry name" value="HTH-TYPE TRANSCRIPTIONAL REGULATOR BETI"/>
    <property type="match status" value="1"/>
</dbReference>
<evidence type="ECO:0000256" key="3">
    <source>
        <dbReference type="ARBA" id="ARBA00023163"/>
    </source>
</evidence>
<dbReference type="Pfam" id="PF00440">
    <property type="entry name" value="TetR_N"/>
    <property type="match status" value="1"/>
</dbReference>
<reference evidence="6 7" key="1">
    <citation type="submission" date="2019-07" db="EMBL/GenBank/DDBJ databases">
        <title>Whole genome shotgun sequence of Cellulomonas terrae NBRC 100819.</title>
        <authorList>
            <person name="Hosoyama A."/>
            <person name="Uohara A."/>
            <person name="Ohji S."/>
            <person name="Ichikawa N."/>
        </authorList>
    </citation>
    <scope>NUCLEOTIDE SEQUENCE [LARGE SCALE GENOMIC DNA]</scope>
    <source>
        <strain evidence="6 7">NBRC 100819</strain>
    </source>
</reference>
<dbReference type="SUPFAM" id="SSF46689">
    <property type="entry name" value="Homeodomain-like"/>
    <property type="match status" value="1"/>
</dbReference>
<evidence type="ECO:0000313" key="7">
    <source>
        <dbReference type="Proteomes" id="UP000321049"/>
    </source>
</evidence>
<feature type="domain" description="HTH tetR-type" evidence="5">
    <location>
        <begin position="18"/>
        <end position="77"/>
    </location>
</feature>
<evidence type="ECO:0000256" key="2">
    <source>
        <dbReference type="ARBA" id="ARBA00023125"/>
    </source>
</evidence>
<proteinExistence type="predicted"/>
<keyword evidence="2 4" id="KW-0238">DNA-binding</keyword>
<accession>A0A511JQ30</accession>
<keyword evidence="7" id="KW-1185">Reference proteome</keyword>
<evidence type="ECO:0000313" key="6">
    <source>
        <dbReference type="EMBL" id="GEM00132.1"/>
    </source>
</evidence>